<dbReference type="InterPro" id="IPR029044">
    <property type="entry name" value="Nucleotide-diphossugar_trans"/>
</dbReference>
<proteinExistence type="predicted"/>
<keyword evidence="3" id="KW-1185">Reference proteome</keyword>
<evidence type="ECO:0000313" key="2">
    <source>
        <dbReference type="EMBL" id="MBF5056075.1"/>
    </source>
</evidence>
<comment type="caution">
    <text evidence="2">The sequence shown here is derived from an EMBL/GenBank/DDBJ whole genome shotgun (WGS) entry which is preliminary data.</text>
</comment>
<name>A0ABS0APL2_9GAMM</name>
<reference evidence="2 3" key="1">
    <citation type="submission" date="2012-09" db="EMBL/GenBank/DDBJ databases">
        <title>Genome Sequence of alkane-degrading Bacterium Alcanivorax sp. 521-1.</title>
        <authorList>
            <person name="Lai Q."/>
            <person name="Shao Z."/>
        </authorList>
    </citation>
    <scope>NUCLEOTIDE SEQUENCE [LARGE SCALE GENOMIC DNA]</scope>
    <source>
        <strain evidence="2 3">521-1</strain>
    </source>
</reference>
<dbReference type="Proteomes" id="UP000662703">
    <property type="component" value="Unassembled WGS sequence"/>
</dbReference>
<dbReference type="SUPFAM" id="SSF53448">
    <property type="entry name" value="Nucleotide-diphospho-sugar transferases"/>
    <property type="match status" value="1"/>
</dbReference>
<dbReference type="InterPro" id="IPR050834">
    <property type="entry name" value="Glycosyltransf_2"/>
</dbReference>
<evidence type="ECO:0000259" key="1">
    <source>
        <dbReference type="Pfam" id="PF00535"/>
    </source>
</evidence>
<dbReference type="Pfam" id="PF00535">
    <property type="entry name" value="Glycos_transf_2"/>
    <property type="match status" value="1"/>
</dbReference>
<evidence type="ECO:0000313" key="3">
    <source>
        <dbReference type="Proteomes" id="UP000662703"/>
    </source>
</evidence>
<accession>A0ABS0APL2</accession>
<protein>
    <submittedName>
        <fullName evidence="2">Glycosyltransferase</fullName>
    </submittedName>
</protein>
<dbReference type="PANTHER" id="PTHR43685:SF11">
    <property type="entry name" value="GLYCOSYLTRANSFERASE TAGX-RELATED"/>
    <property type="match status" value="1"/>
</dbReference>
<feature type="domain" description="Glycosyltransferase 2-like" evidence="1">
    <location>
        <begin position="12"/>
        <end position="183"/>
    </location>
</feature>
<dbReference type="EMBL" id="ARXX01000016">
    <property type="protein sequence ID" value="MBF5056075.1"/>
    <property type="molecule type" value="Genomic_DNA"/>
</dbReference>
<dbReference type="RefSeq" id="WP_194864647.1">
    <property type="nucleotide sequence ID" value="NZ_ARXX01000016.1"/>
</dbReference>
<dbReference type="Gene3D" id="3.90.550.10">
    <property type="entry name" value="Spore Coat Polysaccharide Biosynthesis Protein SpsA, Chain A"/>
    <property type="match status" value="1"/>
</dbReference>
<sequence>MSETLTNTPLVSVVVITYNSSRYVLETLESIKSQTYKNIELVISDDCSTDETVAICQKWIGINQERFVRTEIVLVDKNTGVAPNCNRGLKAAQGEWIKLIAGDDLLYGDAIDAYVGFAKENPKAEVIVSDMECFGEKNHRVSVNKSINDKSADWQLKKFLLLAKDGVPHTGPPWFHKRKVLEAIGGYDLSYPMIEDFPTVLRLLDNGVKVYALNHVCVGYRVVAGSLSTEKGFMEKFLNMYLASAFPVIKKRKLFLILYEFYVFRAITLKKNKIMNIKIFRYALRMTSPYSWVEYVRKRVT</sequence>
<gene>
    <name evidence="2" type="ORF">Y5W_01369</name>
</gene>
<organism evidence="2 3">
    <name type="scientific">Alloalcanivorax profundimaris</name>
    <dbReference type="NCBI Taxonomy" id="2735259"/>
    <lineage>
        <taxon>Bacteria</taxon>
        <taxon>Pseudomonadati</taxon>
        <taxon>Pseudomonadota</taxon>
        <taxon>Gammaproteobacteria</taxon>
        <taxon>Oceanospirillales</taxon>
        <taxon>Alcanivoracaceae</taxon>
        <taxon>Alloalcanivorax</taxon>
    </lineage>
</organism>
<dbReference type="PANTHER" id="PTHR43685">
    <property type="entry name" value="GLYCOSYLTRANSFERASE"/>
    <property type="match status" value="1"/>
</dbReference>
<dbReference type="InterPro" id="IPR001173">
    <property type="entry name" value="Glyco_trans_2-like"/>
</dbReference>